<dbReference type="PROSITE" id="PS51077">
    <property type="entry name" value="HTH_ICLR"/>
    <property type="match status" value="1"/>
</dbReference>
<dbReference type="SMART" id="SM00346">
    <property type="entry name" value="HTH_ICLR"/>
    <property type="match status" value="1"/>
</dbReference>
<dbReference type="InterPro" id="IPR014757">
    <property type="entry name" value="Tscrpt_reg_IclR_C"/>
</dbReference>
<dbReference type="SUPFAM" id="SSF46785">
    <property type="entry name" value="Winged helix' DNA-binding domain"/>
    <property type="match status" value="1"/>
</dbReference>
<feature type="domain" description="IclR-ED" evidence="6">
    <location>
        <begin position="87"/>
        <end position="270"/>
    </location>
</feature>
<feature type="compositionally biased region" description="Polar residues" evidence="4">
    <location>
        <begin position="11"/>
        <end position="23"/>
    </location>
</feature>
<dbReference type="PANTHER" id="PTHR30136:SF35">
    <property type="entry name" value="HTH-TYPE TRANSCRIPTIONAL REGULATOR RV1719"/>
    <property type="match status" value="1"/>
</dbReference>
<keyword evidence="2" id="KW-0238">DNA-binding</keyword>
<dbReference type="Pfam" id="PF01614">
    <property type="entry name" value="IclR_C"/>
    <property type="match status" value="1"/>
</dbReference>
<dbReference type="Proteomes" id="UP000479226">
    <property type="component" value="Unassembled WGS sequence"/>
</dbReference>
<proteinExistence type="predicted"/>
<evidence type="ECO:0000256" key="4">
    <source>
        <dbReference type="SAM" id="MobiDB-lite"/>
    </source>
</evidence>
<accession>A0ABX0DIN9</accession>
<evidence type="ECO:0000313" key="7">
    <source>
        <dbReference type="EMBL" id="NGN85300.1"/>
    </source>
</evidence>
<dbReference type="Gene3D" id="3.30.450.40">
    <property type="match status" value="1"/>
</dbReference>
<dbReference type="InterPro" id="IPR036390">
    <property type="entry name" value="WH_DNA-bd_sf"/>
</dbReference>
<evidence type="ECO:0000256" key="3">
    <source>
        <dbReference type="ARBA" id="ARBA00023163"/>
    </source>
</evidence>
<feature type="compositionally biased region" description="Basic and acidic residues" evidence="4">
    <location>
        <begin position="1"/>
        <end position="10"/>
    </location>
</feature>
<reference evidence="7 8" key="1">
    <citation type="submission" date="2020-02" db="EMBL/GenBank/DDBJ databases">
        <title>Genome sequence of the type strain DSM 27180 of Arthrobacter silviterrae.</title>
        <authorList>
            <person name="Gao J."/>
            <person name="Sun J."/>
        </authorList>
    </citation>
    <scope>NUCLEOTIDE SEQUENCE [LARGE SCALE GENOMIC DNA]</scope>
    <source>
        <strain evidence="7 8">DSM 27180</strain>
    </source>
</reference>
<evidence type="ECO:0000256" key="1">
    <source>
        <dbReference type="ARBA" id="ARBA00023015"/>
    </source>
</evidence>
<protein>
    <submittedName>
        <fullName evidence="7">IclR family transcriptional regulator</fullName>
    </submittedName>
</protein>
<name>A0ABX0DIN9_9MICC</name>
<evidence type="ECO:0000313" key="8">
    <source>
        <dbReference type="Proteomes" id="UP000479226"/>
    </source>
</evidence>
<organism evidence="7 8">
    <name type="scientific">Arthrobacter silviterrae</name>
    <dbReference type="NCBI Taxonomy" id="2026658"/>
    <lineage>
        <taxon>Bacteria</taxon>
        <taxon>Bacillati</taxon>
        <taxon>Actinomycetota</taxon>
        <taxon>Actinomycetes</taxon>
        <taxon>Micrococcales</taxon>
        <taxon>Micrococcaceae</taxon>
        <taxon>Arthrobacter</taxon>
    </lineage>
</organism>
<dbReference type="PROSITE" id="PS51078">
    <property type="entry name" value="ICLR_ED"/>
    <property type="match status" value="1"/>
</dbReference>
<feature type="domain" description="HTH iclR-type" evidence="5">
    <location>
        <begin position="26"/>
        <end position="86"/>
    </location>
</feature>
<dbReference type="InterPro" id="IPR029016">
    <property type="entry name" value="GAF-like_dom_sf"/>
</dbReference>
<evidence type="ECO:0000259" key="6">
    <source>
        <dbReference type="PROSITE" id="PS51078"/>
    </source>
</evidence>
<keyword evidence="3" id="KW-0804">Transcription</keyword>
<feature type="region of interest" description="Disordered" evidence="4">
    <location>
        <begin position="1"/>
        <end position="23"/>
    </location>
</feature>
<evidence type="ECO:0000259" key="5">
    <source>
        <dbReference type="PROSITE" id="PS51077"/>
    </source>
</evidence>
<gene>
    <name evidence="7" type="ORF">G6N77_17795</name>
</gene>
<dbReference type="InterPro" id="IPR005471">
    <property type="entry name" value="Tscrpt_reg_IclR_N"/>
</dbReference>
<keyword evidence="8" id="KW-1185">Reference proteome</keyword>
<keyword evidence="1" id="KW-0805">Transcription regulation</keyword>
<dbReference type="PANTHER" id="PTHR30136">
    <property type="entry name" value="HELIX-TURN-HELIX TRANSCRIPTIONAL REGULATOR, ICLR FAMILY"/>
    <property type="match status" value="1"/>
</dbReference>
<dbReference type="SUPFAM" id="SSF55781">
    <property type="entry name" value="GAF domain-like"/>
    <property type="match status" value="1"/>
</dbReference>
<dbReference type="InterPro" id="IPR036388">
    <property type="entry name" value="WH-like_DNA-bd_sf"/>
</dbReference>
<dbReference type="InterPro" id="IPR050707">
    <property type="entry name" value="HTH_MetabolicPath_Reg"/>
</dbReference>
<dbReference type="Gene3D" id="1.10.10.10">
    <property type="entry name" value="Winged helix-like DNA-binding domain superfamily/Winged helix DNA-binding domain"/>
    <property type="match status" value="1"/>
</dbReference>
<comment type="caution">
    <text evidence="7">The sequence shown here is derived from an EMBL/GenBank/DDBJ whole genome shotgun (WGS) entry which is preliminary data.</text>
</comment>
<dbReference type="Pfam" id="PF09339">
    <property type="entry name" value="HTH_IclR"/>
    <property type="match status" value="1"/>
</dbReference>
<dbReference type="EMBL" id="JAAKZI010000044">
    <property type="protein sequence ID" value="NGN85300.1"/>
    <property type="molecule type" value="Genomic_DNA"/>
</dbReference>
<sequence>MPRGSIHEVNTETQTDQLQETPDLTNKSVIKATVLLRQLGRHPHGITVTELAQAVGMSRPTAFRLLLSLEQAGFVDRIDNRYMLGWEVARLGRLADPHTGLAARVQPILDVLAAKLNETIDFAVVKGELEYDLIAEASGSHMLNVSQQYIGQQYPLHASATGKLLLAELTDEKIETILPEKLQTFTRQSIDSRAELILDLHEVRQQGYSTLDNELEDGLFAVGCPVRDVTGELIGVLTANGPTQRMKTGRLPAMVEQLKESASAICKSMI</sequence>
<evidence type="ECO:0000256" key="2">
    <source>
        <dbReference type="ARBA" id="ARBA00023125"/>
    </source>
</evidence>